<proteinExistence type="predicted"/>
<feature type="region of interest" description="Disordered" evidence="1">
    <location>
        <begin position="138"/>
        <end position="171"/>
    </location>
</feature>
<evidence type="ECO:0000313" key="2">
    <source>
        <dbReference type="EMBL" id="KAF7326340.1"/>
    </source>
</evidence>
<gene>
    <name evidence="2" type="ORF">MSAN_02513300</name>
</gene>
<protein>
    <submittedName>
        <fullName evidence="2">Uncharacterized protein</fullName>
    </submittedName>
</protein>
<name>A0A8H6TZ06_9AGAR</name>
<dbReference type="EMBL" id="JACAZH010000103">
    <property type="protein sequence ID" value="KAF7326340.1"/>
    <property type="molecule type" value="Genomic_DNA"/>
</dbReference>
<reference evidence="2" key="1">
    <citation type="submission" date="2020-05" db="EMBL/GenBank/DDBJ databases">
        <title>Mycena genomes resolve the evolution of fungal bioluminescence.</title>
        <authorList>
            <person name="Tsai I.J."/>
        </authorList>
    </citation>
    <scope>NUCLEOTIDE SEQUENCE</scope>
    <source>
        <strain evidence="2">160909Yilan</strain>
    </source>
</reference>
<feature type="region of interest" description="Disordered" evidence="1">
    <location>
        <begin position="1"/>
        <end position="27"/>
    </location>
</feature>
<comment type="caution">
    <text evidence="2">The sequence shown here is derived from an EMBL/GenBank/DDBJ whole genome shotgun (WGS) entry which is preliminary data.</text>
</comment>
<evidence type="ECO:0000256" key="1">
    <source>
        <dbReference type="SAM" id="MobiDB-lite"/>
    </source>
</evidence>
<evidence type="ECO:0000313" key="3">
    <source>
        <dbReference type="Proteomes" id="UP000623467"/>
    </source>
</evidence>
<dbReference type="AlphaFoldDB" id="A0A8H6TZ06"/>
<organism evidence="2 3">
    <name type="scientific">Mycena sanguinolenta</name>
    <dbReference type="NCBI Taxonomy" id="230812"/>
    <lineage>
        <taxon>Eukaryota</taxon>
        <taxon>Fungi</taxon>
        <taxon>Dikarya</taxon>
        <taxon>Basidiomycota</taxon>
        <taxon>Agaricomycotina</taxon>
        <taxon>Agaricomycetes</taxon>
        <taxon>Agaricomycetidae</taxon>
        <taxon>Agaricales</taxon>
        <taxon>Marasmiineae</taxon>
        <taxon>Mycenaceae</taxon>
        <taxon>Mycena</taxon>
    </lineage>
</organism>
<feature type="compositionally biased region" description="Basic and acidic residues" evidence="1">
    <location>
        <begin position="13"/>
        <end position="24"/>
    </location>
</feature>
<feature type="compositionally biased region" description="Basic and acidic residues" evidence="1">
    <location>
        <begin position="153"/>
        <end position="171"/>
    </location>
</feature>
<keyword evidence="3" id="KW-1185">Reference proteome</keyword>
<dbReference type="OrthoDB" id="3028470at2759"/>
<sequence length="171" mass="19454">MSSTRPTSAHRAIKVEETSHDEHTSISMLPDQFPTRKRACSRSIASAPATAMPTSSAGVKEEEMPASLNSSGARAPTQVEYERLQQLLEESYLFREQVVEENQRLLARLHITRCELFKLRSFVDFAANKIHQQAGRRFRGIDSDSEDEDDLEDSKSIHEDMEDSKPVYEHM</sequence>
<feature type="compositionally biased region" description="Acidic residues" evidence="1">
    <location>
        <begin position="143"/>
        <end position="152"/>
    </location>
</feature>
<dbReference type="Proteomes" id="UP000623467">
    <property type="component" value="Unassembled WGS sequence"/>
</dbReference>
<accession>A0A8H6TZ06</accession>